<keyword evidence="4" id="KW-1185">Reference proteome</keyword>
<proteinExistence type="predicted"/>
<dbReference type="Proteomes" id="UP000217033">
    <property type="component" value="Unassembled WGS sequence"/>
</dbReference>
<evidence type="ECO:0000256" key="2">
    <source>
        <dbReference type="SAM" id="SignalP"/>
    </source>
</evidence>
<reference evidence="3" key="1">
    <citation type="submission" date="2017-08" db="EMBL/GenBank/DDBJ databases">
        <authorList>
            <person name="Alvarez-Ponce D."/>
            <person name="Weitzman C.L."/>
            <person name="Tillett R.L."/>
            <person name="Sandmeier F.C."/>
            <person name="Tracy C.R."/>
        </authorList>
    </citation>
    <scope>NUCLEOTIDE SEQUENCE [LARGE SCALE GENOMIC DNA]</scope>
    <source>
        <strain evidence="3">PS6</strain>
    </source>
</reference>
<evidence type="ECO:0000313" key="4">
    <source>
        <dbReference type="Proteomes" id="UP000217033"/>
    </source>
</evidence>
<comment type="caution">
    <text evidence="3">The sequence shown here is derived from an EMBL/GenBank/DDBJ whole genome shotgun (WGS) entry which is preliminary data.</text>
</comment>
<dbReference type="RefSeq" id="WP_084232282.1">
    <property type="nucleotide sequence ID" value="NZ_FWXE01000005.1"/>
</dbReference>
<evidence type="ECO:0008006" key="5">
    <source>
        <dbReference type="Google" id="ProtNLM"/>
    </source>
</evidence>
<feature type="compositionally biased region" description="Basic and acidic residues" evidence="1">
    <location>
        <begin position="48"/>
        <end position="57"/>
    </location>
</feature>
<feature type="region of interest" description="Disordered" evidence="1">
    <location>
        <begin position="38"/>
        <end position="89"/>
    </location>
</feature>
<gene>
    <name evidence="3" type="ORF">CJF60_04635</name>
</gene>
<name>A0ABX4H524_9BACT</name>
<evidence type="ECO:0000313" key="3">
    <source>
        <dbReference type="EMBL" id="PAF54990.1"/>
    </source>
</evidence>
<dbReference type="EMBL" id="NQMN01000002">
    <property type="protein sequence ID" value="PAF54990.1"/>
    <property type="molecule type" value="Genomic_DNA"/>
</dbReference>
<sequence>MLISSKSKYKKRKAFLILLASSSFLAITATLVACTSKVNIDTPPDNKGIYKEPEPLENKNVSNDPASLDDKGYAEEPISPFSKKGTSNDPATFYNKDINNGVVSYVKSVIFGDKRILKGSGLFDKKNNDRK</sequence>
<organism evidence="3 4">
    <name type="scientific">Mycoplasmopsis agassizii</name>
    <dbReference type="NCBI Taxonomy" id="33922"/>
    <lineage>
        <taxon>Bacteria</taxon>
        <taxon>Bacillati</taxon>
        <taxon>Mycoplasmatota</taxon>
        <taxon>Mycoplasmoidales</taxon>
        <taxon>Metamycoplasmataceae</taxon>
        <taxon>Mycoplasmopsis</taxon>
    </lineage>
</organism>
<feature type="signal peptide" evidence="2">
    <location>
        <begin position="1"/>
        <end position="26"/>
    </location>
</feature>
<feature type="chain" id="PRO_5045540189" description="Lipoprotein" evidence="2">
    <location>
        <begin position="27"/>
        <end position="131"/>
    </location>
</feature>
<evidence type="ECO:0000256" key="1">
    <source>
        <dbReference type="SAM" id="MobiDB-lite"/>
    </source>
</evidence>
<dbReference type="PROSITE" id="PS51257">
    <property type="entry name" value="PROKAR_LIPOPROTEIN"/>
    <property type="match status" value="1"/>
</dbReference>
<keyword evidence="2" id="KW-0732">Signal</keyword>
<accession>A0ABX4H524</accession>
<protein>
    <recommendedName>
        <fullName evidence="5">Lipoprotein</fullName>
    </recommendedName>
</protein>